<dbReference type="RefSeq" id="XP_002139449.1">
    <property type="nucleotide sequence ID" value="XM_002139413.1"/>
</dbReference>
<dbReference type="OMA" id="LTPRYYD"/>
<dbReference type="PANTHER" id="PTHR23183">
    <property type="entry name" value="NOP14"/>
    <property type="match status" value="1"/>
</dbReference>
<reference evidence="8" key="1">
    <citation type="submission" date="2008-06" db="EMBL/GenBank/DDBJ databases">
        <authorList>
            <person name="Lorenzi H."/>
            <person name="Inman J."/>
            <person name="Miller J."/>
            <person name="Schobel S."/>
            <person name="Amedeo P."/>
            <person name="Caler E.V."/>
            <person name="da Silva J."/>
        </authorList>
    </citation>
    <scope>NUCLEOTIDE SEQUENCE [LARGE SCALE GENOMIC DNA]</scope>
    <source>
        <strain evidence="8">RN66</strain>
    </source>
</reference>
<feature type="compositionally biased region" description="Basic and acidic residues" evidence="7">
    <location>
        <begin position="371"/>
        <end position="380"/>
    </location>
</feature>
<evidence type="ECO:0000256" key="1">
    <source>
        <dbReference type="ARBA" id="ARBA00004604"/>
    </source>
</evidence>
<evidence type="ECO:0000256" key="2">
    <source>
        <dbReference type="ARBA" id="ARBA00007466"/>
    </source>
</evidence>
<evidence type="ECO:0000313" key="8">
    <source>
        <dbReference type="EMBL" id="EEA05100.1"/>
    </source>
</evidence>
<keyword evidence="9" id="KW-1185">Reference proteome</keyword>
<evidence type="ECO:0000256" key="3">
    <source>
        <dbReference type="ARBA" id="ARBA00022517"/>
    </source>
</evidence>
<evidence type="ECO:0000256" key="5">
    <source>
        <dbReference type="ARBA" id="ARBA00023242"/>
    </source>
</evidence>
<evidence type="ECO:0000256" key="4">
    <source>
        <dbReference type="ARBA" id="ARBA00022552"/>
    </source>
</evidence>
<comment type="similarity">
    <text evidence="2">Belongs to the NOP14 family.</text>
</comment>
<comment type="subcellular location">
    <subcellularLocation>
        <location evidence="1">Nucleus</location>
        <location evidence="1">Nucleolus</location>
    </subcellularLocation>
</comment>
<dbReference type="VEuPathDB" id="CryptoDB:CMU_041720"/>
<feature type="region of interest" description="Disordered" evidence="7">
    <location>
        <begin position="309"/>
        <end position="385"/>
    </location>
</feature>
<feature type="region of interest" description="Disordered" evidence="7">
    <location>
        <begin position="935"/>
        <end position="972"/>
    </location>
</feature>
<evidence type="ECO:0000313" key="9">
    <source>
        <dbReference type="Proteomes" id="UP000001460"/>
    </source>
</evidence>
<dbReference type="GeneID" id="6994466"/>
<evidence type="ECO:0000256" key="6">
    <source>
        <dbReference type="ARBA" id="ARBA00024695"/>
    </source>
</evidence>
<dbReference type="GO" id="GO:0030692">
    <property type="term" value="C:Noc4p-Nop14p complex"/>
    <property type="evidence" value="ECO:0007669"/>
    <property type="project" value="TreeGrafter"/>
</dbReference>
<feature type="compositionally biased region" description="Basic and acidic residues" evidence="7">
    <location>
        <begin position="313"/>
        <end position="341"/>
    </location>
</feature>
<dbReference type="GO" id="GO:0032040">
    <property type="term" value="C:small-subunit processome"/>
    <property type="evidence" value="ECO:0007669"/>
    <property type="project" value="InterPro"/>
</dbReference>
<dbReference type="STRING" id="441375.B6AA59"/>
<dbReference type="PANTHER" id="PTHR23183:SF0">
    <property type="entry name" value="NUCLEOLAR PROTEIN 14"/>
    <property type="match status" value="1"/>
</dbReference>
<dbReference type="Pfam" id="PF04147">
    <property type="entry name" value="Nop14"/>
    <property type="match status" value="1"/>
</dbReference>
<dbReference type="GO" id="GO:0030490">
    <property type="term" value="P:maturation of SSU-rRNA"/>
    <property type="evidence" value="ECO:0007669"/>
    <property type="project" value="TreeGrafter"/>
</dbReference>
<dbReference type="Proteomes" id="UP000001460">
    <property type="component" value="Unassembled WGS sequence"/>
</dbReference>
<sequence>MIKQRSVFDQAKSCRTSHIKVLGRRKFKQDGLSSNIKENIERRSALLKELQAERKRSEFVDERERFNPFNNNRVLAGLLSKKISKIGNKKKSFNLEDNSENEEGIIGEDNDNLGLTHLGMSLSLLSDREISKFDMKGSDLDDEVEDPLHSKFASEFYFGKGESGTTNNEVPMTRQEIFKEIIFKSKVAKAEKRRHREELEERLKAYNESFSEIHPLLSFKPTKQALSSVVTKKLGGINSAQISQMDNKEYQIDDYDLLRSELVFDIRSGVSDRIKTKEEIAAMNAKKLSKLEEERRQRMHMELMQDYFEESDNECRDSEIKNNEDEEKGNKDEEKGNKDEEKGDEDDEYNEYNEYNEDSEDDNKEEDEECKNDISNKQEYDNYTNQEDVGPTLELAELFDDEPQKNILMETLDIEPLELILPDICRCQNYLDEVENRNIDWLRNEENELELPYRFELSSILGHDYSYKDLMKYLVKFHPISQWKLIHRFRACFNKGNPSMVNDAKLITKFLIFYPLNIAKKLKVGSSDVMSMSHIIEFLRLMCEHLFFFLEVSSEEVIEILAIFSLEICCLTLPDITKLYKIGQLIENHLTCKQGEYYCPDALEWCPNLSHQLKDTRRTFDIIHVTMCRIMFLIFPITDLSHPILTPVTTCLELWAERYSRMGKVFTEPYRTNESINNLFIGKHAQVSLSESCDLRCITGIIALLEMACIGYTQKDRDLPEFEGKYSPGYFALSVSCVKWVHTRDKYRESIGVNILRSLIRVIKCMELNPGIYIPIIHFVLPNFKWMIEYSRKLQVTDCSTYDKLLNDVIILSEELATRPLSPVQLWPKLVPSIRMLTPKIDDPSVPNAIKALMGPRQNLRETQGDVEKRLYLSRIKKEVNSARRQANRQIRRDAEVIANIWHKERNTRQQKQNRRYNSFMQMLEHDQTEYKKMKTTGGTMDTSLAPYRSNKKAKKSNRRMGGNETASGLIQ</sequence>
<evidence type="ECO:0008006" key="10">
    <source>
        <dbReference type="Google" id="ProtNLM"/>
    </source>
</evidence>
<proteinExistence type="inferred from homology"/>
<dbReference type="EMBL" id="DS989726">
    <property type="protein sequence ID" value="EEA05100.1"/>
    <property type="molecule type" value="Genomic_DNA"/>
</dbReference>
<dbReference type="InterPro" id="IPR007276">
    <property type="entry name" value="Nop14"/>
</dbReference>
<dbReference type="OrthoDB" id="441771at2759"/>
<name>B6AA59_CRYMR</name>
<evidence type="ECO:0000256" key="7">
    <source>
        <dbReference type="SAM" id="MobiDB-lite"/>
    </source>
</evidence>
<keyword evidence="5" id="KW-0539">Nucleus</keyword>
<dbReference type="eggNOG" id="KOG2147">
    <property type="taxonomic scope" value="Eukaryota"/>
</dbReference>
<organism evidence="8 9">
    <name type="scientific">Cryptosporidium muris (strain RN66)</name>
    <dbReference type="NCBI Taxonomy" id="441375"/>
    <lineage>
        <taxon>Eukaryota</taxon>
        <taxon>Sar</taxon>
        <taxon>Alveolata</taxon>
        <taxon>Apicomplexa</taxon>
        <taxon>Conoidasida</taxon>
        <taxon>Coccidia</taxon>
        <taxon>Eucoccidiorida</taxon>
        <taxon>Eimeriorina</taxon>
        <taxon>Cryptosporidiidae</taxon>
        <taxon>Cryptosporidium</taxon>
    </lineage>
</organism>
<dbReference type="AlphaFoldDB" id="B6AA59"/>
<feature type="compositionally biased region" description="Basic residues" evidence="7">
    <location>
        <begin position="950"/>
        <end position="959"/>
    </location>
</feature>
<comment type="function">
    <text evidence="6">Involved in nucleolar processing of pre-18S ribosomal RNA. Has a role in the nuclear export of 40S pre-ribosomal subunit to the cytoplasm.</text>
</comment>
<keyword evidence="3" id="KW-0690">Ribosome biogenesis</keyword>
<gene>
    <name evidence="8" type="ORF">CMU_041720</name>
</gene>
<protein>
    <recommendedName>
        <fullName evidence="10">Nop14-like family protein</fullName>
    </recommendedName>
</protein>
<accession>B6AA59</accession>
<feature type="compositionally biased region" description="Acidic residues" evidence="7">
    <location>
        <begin position="342"/>
        <end position="370"/>
    </location>
</feature>
<keyword evidence="4" id="KW-0698">rRNA processing</keyword>